<dbReference type="Proteomes" id="UP000005012">
    <property type="component" value="Chromosome"/>
</dbReference>
<reference evidence="3" key="2">
    <citation type="submission" date="2012-04" db="EMBL/GenBank/DDBJ databases">
        <title>Complete genome sequence of Providencia stuartii clinical isolate MRSN 2154.</title>
        <authorList>
            <person name="Clifford R.J."/>
            <person name="Hang J."/>
            <person name="Riley M.C."/>
            <person name="Onmus-Leone F."/>
            <person name="Kuschner R.A."/>
            <person name="Lesho E.P."/>
            <person name="Waterman P.E."/>
        </authorList>
    </citation>
    <scope>NUCLEOTIDE SEQUENCE [LARGE SCALE GENOMIC DNA]</scope>
    <source>
        <strain evidence="3">MRSN 2154</strain>
    </source>
</reference>
<organism evidence="2 3">
    <name type="scientific">Providencia stuartii (strain MRSN 2154)</name>
    <dbReference type="NCBI Taxonomy" id="1157951"/>
    <lineage>
        <taxon>Bacteria</taxon>
        <taxon>Pseudomonadati</taxon>
        <taxon>Pseudomonadota</taxon>
        <taxon>Gammaproteobacteria</taxon>
        <taxon>Enterobacterales</taxon>
        <taxon>Morganellaceae</taxon>
        <taxon>Providencia</taxon>
    </lineage>
</organism>
<evidence type="ECO:0000313" key="3">
    <source>
        <dbReference type="Proteomes" id="UP000005012"/>
    </source>
</evidence>
<dbReference type="EMBL" id="CP003488">
    <property type="protein sequence ID" value="AFH92334.1"/>
    <property type="molecule type" value="Genomic_DNA"/>
</dbReference>
<dbReference type="KEGG" id="psi:S70_02195"/>
<evidence type="ECO:0000313" key="2">
    <source>
        <dbReference type="EMBL" id="AFH92334.1"/>
    </source>
</evidence>
<gene>
    <name evidence="2" type="ordered locus">S70_02195</name>
</gene>
<dbReference type="GeneID" id="93518833"/>
<reference evidence="2 3" key="1">
    <citation type="journal article" date="2012" name="J. Bacteriol.">
        <title>Complete Genome Sequence of Providencia stuartii Clinical Isolate MRSN 2154.</title>
        <authorList>
            <person name="Clifford R.J."/>
            <person name="Hang J."/>
            <person name="Riley M.C."/>
            <person name="Onmus-Leone F."/>
            <person name="Kuschner R.A."/>
            <person name="Lesho E.P."/>
            <person name="Waterman P.E."/>
        </authorList>
    </citation>
    <scope>NUCLEOTIDE SEQUENCE [LARGE SCALE GENOMIC DNA]</scope>
    <source>
        <strain evidence="2 3">MRSN 2154</strain>
    </source>
</reference>
<proteinExistence type="predicted"/>
<keyword evidence="1" id="KW-0472">Membrane</keyword>
<name>A0A140NF22_PROSM</name>
<dbReference type="PATRIC" id="fig|1157951.4.peg.435"/>
<evidence type="ECO:0000256" key="1">
    <source>
        <dbReference type="SAM" id="Phobius"/>
    </source>
</evidence>
<dbReference type="RefSeq" id="WP_014656241.1">
    <property type="nucleotide sequence ID" value="NC_017731.1"/>
</dbReference>
<feature type="transmembrane region" description="Helical" evidence="1">
    <location>
        <begin position="12"/>
        <end position="36"/>
    </location>
</feature>
<feature type="transmembrane region" description="Helical" evidence="1">
    <location>
        <begin position="79"/>
        <end position="107"/>
    </location>
</feature>
<protein>
    <submittedName>
        <fullName evidence="2">Uncharacterized protein</fullName>
    </submittedName>
</protein>
<feature type="transmembrane region" description="Helical" evidence="1">
    <location>
        <begin position="48"/>
        <end position="73"/>
    </location>
</feature>
<keyword evidence="1" id="KW-1133">Transmembrane helix</keyword>
<dbReference type="HOGENOM" id="CLU_1990699_0_0_6"/>
<keyword evidence="1" id="KW-0812">Transmembrane</keyword>
<dbReference type="AlphaFoldDB" id="A0A140NF22"/>
<accession>A0A140NF22</accession>
<sequence>MSVLKRVVTGKYSLAVTVWGFWLFLELCSSAVFLLMKSSDAIPIKTQLFLIFFLFIFKTSYSIAIITGVFHMLKSKVTIWRVVVILLLSVQIICLIIAMINWCMVALPDIINYQIYEESTKSLFQ</sequence>